<accession>A0A1L9SQF2</accession>
<evidence type="ECO:0000313" key="1">
    <source>
        <dbReference type="EMBL" id="OJJ49313.1"/>
    </source>
</evidence>
<dbReference type="EMBL" id="KV878338">
    <property type="protein sequence ID" value="OJJ49313.1"/>
    <property type="molecule type" value="Genomic_DNA"/>
</dbReference>
<reference evidence="2" key="1">
    <citation type="journal article" date="2017" name="Genome Biol.">
        <title>Comparative genomics reveals high biological diversity and specific adaptations in the industrially and medically important fungal genus Aspergillus.</title>
        <authorList>
            <person name="de Vries R.P."/>
            <person name="Riley R."/>
            <person name="Wiebenga A."/>
            <person name="Aguilar-Osorio G."/>
            <person name="Amillis S."/>
            <person name="Uchima C.A."/>
            <person name="Anderluh G."/>
            <person name="Asadollahi M."/>
            <person name="Askin M."/>
            <person name="Barry K."/>
            <person name="Battaglia E."/>
            <person name="Bayram O."/>
            <person name="Benocci T."/>
            <person name="Braus-Stromeyer S.A."/>
            <person name="Caldana C."/>
            <person name="Canovas D."/>
            <person name="Cerqueira G.C."/>
            <person name="Chen F."/>
            <person name="Chen W."/>
            <person name="Choi C."/>
            <person name="Clum A."/>
            <person name="Dos Santos R.A."/>
            <person name="Damasio A.R."/>
            <person name="Diallinas G."/>
            <person name="Emri T."/>
            <person name="Fekete E."/>
            <person name="Flipphi M."/>
            <person name="Freyberg S."/>
            <person name="Gallo A."/>
            <person name="Gournas C."/>
            <person name="Habgood R."/>
            <person name="Hainaut M."/>
            <person name="Harispe M.L."/>
            <person name="Henrissat B."/>
            <person name="Hilden K.S."/>
            <person name="Hope R."/>
            <person name="Hossain A."/>
            <person name="Karabika E."/>
            <person name="Karaffa L."/>
            <person name="Karanyi Z."/>
            <person name="Krasevec N."/>
            <person name="Kuo A."/>
            <person name="Kusch H."/>
            <person name="LaButti K."/>
            <person name="Lagendijk E.L."/>
            <person name="Lapidus A."/>
            <person name="Levasseur A."/>
            <person name="Lindquist E."/>
            <person name="Lipzen A."/>
            <person name="Logrieco A.F."/>
            <person name="MacCabe A."/>
            <person name="Maekelae M.R."/>
            <person name="Malavazi I."/>
            <person name="Melin P."/>
            <person name="Meyer V."/>
            <person name="Mielnichuk N."/>
            <person name="Miskei M."/>
            <person name="Molnar A.P."/>
            <person name="Mule G."/>
            <person name="Ngan C.Y."/>
            <person name="Orejas M."/>
            <person name="Orosz E."/>
            <person name="Ouedraogo J.P."/>
            <person name="Overkamp K.M."/>
            <person name="Park H.-S."/>
            <person name="Perrone G."/>
            <person name="Piumi F."/>
            <person name="Punt P.J."/>
            <person name="Ram A.F."/>
            <person name="Ramon A."/>
            <person name="Rauscher S."/>
            <person name="Record E."/>
            <person name="Riano-Pachon D.M."/>
            <person name="Robert V."/>
            <person name="Roehrig J."/>
            <person name="Ruller R."/>
            <person name="Salamov A."/>
            <person name="Salih N.S."/>
            <person name="Samson R.A."/>
            <person name="Sandor E."/>
            <person name="Sanguinetti M."/>
            <person name="Schuetze T."/>
            <person name="Sepcic K."/>
            <person name="Shelest E."/>
            <person name="Sherlock G."/>
            <person name="Sophianopoulou V."/>
            <person name="Squina F.M."/>
            <person name="Sun H."/>
            <person name="Susca A."/>
            <person name="Todd R.B."/>
            <person name="Tsang A."/>
            <person name="Unkles S.E."/>
            <person name="van de Wiele N."/>
            <person name="van Rossen-Uffink D."/>
            <person name="Oliveira J.V."/>
            <person name="Vesth T.C."/>
            <person name="Visser J."/>
            <person name="Yu J.-H."/>
            <person name="Zhou M."/>
            <person name="Andersen M.R."/>
            <person name="Archer D.B."/>
            <person name="Baker S.E."/>
            <person name="Benoit I."/>
            <person name="Brakhage A.A."/>
            <person name="Braus G.H."/>
            <person name="Fischer R."/>
            <person name="Frisvad J.C."/>
            <person name="Goldman G.H."/>
            <person name="Houbraken J."/>
            <person name="Oakley B."/>
            <person name="Pocsi I."/>
            <person name="Scazzocchio C."/>
            <person name="Seiboth B."/>
            <person name="vanKuyk P.A."/>
            <person name="Wortman J."/>
            <person name="Dyer P.S."/>
            <person name="Grigoriev I.V."/>
        </authorList>
    </citation>
    <scope>NUCLEOTIDE SEQUENCE [LARGE SCALE GENOMIC DNA]</scope>
    <source>
        <strain evidence="2">CBS 506.65</strain>
    </source>
</reference>
<keyword evidence="2" id="KW-1185">Reference proteome</keyword>
<evidence type="ECO:0000313" key="2">
    <source>
        <dbReference type="Proteomes" id="UP000184188"/>
    </source>
</evidence>
<sequence length="155" mass="17738">MIPTLPSFDIRDSSFFKRRTQLPTPKEVRAQAELQHLAGVNLDCRKALTAPYVRPPPVLFKDMGLFVKWGSAVQISEAQSLHAIRQSLGGDFPISEVLRVAHRWTWDKLGHDSRIAICYELRTTYDHLRHLKQDPLGKFIGNVARAPLYDRVLHI</sequence>
<dbReference type="RefSeq" id="XP_022583823.1">
    <property type="nucleotide sequence ID" value="XM_022725083.1"/>
</dbReference>
<dbReference type="VEuPathDB" id="FungiDB:ASPZODRAFT_1452335"/>
<dbReference type="GeneID" id="34611548"/>
<proteinExistence type="predicted"/>
<dbReference type="AlphaFoldDB" id="A0A1L9SQF2"/>
<dbReference type="OrthoDB" id="2906425at2759"/>
<protein>
    <submittedName>
        <fullName evidence="1">Uncharacterized protein</fullName>
    </submittedName>
</protein>
<organism evidence="1 2">
    <name type="scientific">Penicilliopsis zonata CBS 506.65</name>
    <dbReference type="NCBI Taxonomy" id="1073090"/>
    <lineage>
        <taxon>Eukaryota</taxon>
        <taxon>Fungi</taxon>
        <taxon>Dikarya</taxon>
        <taxon>Ascomycota</taxon>
        <taxon>Pezizomycotina</taxon>
        <taxon>Eurotiomycetes</taxon>
        <taxon>Eurotiomycetidae</taxon>
        <taxon>Eurotiales</taxon>
        <taxon>Aspergillaceae</taxon>
        <taxon>Penicilliopsis</taxon>
    </lineage>
</organism>
<name>A0A1L9SQF2_9EURO</name>
<dbReference type="Proteomes" id="UP000184188">
    <property type="component" value="Unassembled WGS sequence"/>
</dbReference>
<gene>
    <name evidence="1" type="ORF">ASPZODRAFT_1452335</name>
</gene>